<dbReference type="AlphaFoldDB" id="A0AAV4VAG7"/>
<dbReference type="CDD" id="cd00096">
    <property type="entry name" value="Ig"/>
    <property type="match status" value="1"/>
</dbReference>
<sequence length="116" mass="13189">MYPFSSHSPSLSVVIMDDGGQRLKGLAGPYDEGAYLSLILKQKEVRGDPSPSVTWWRGRSLLDEKIYRASQNYVRNELVILELRRTDLLVELTCQASNTNLTRPLVEHIKIDLNCK</sequence>
<dbReference type="SUPFAM" id="SSF48726">
    <property type="entry name" value="Immunoglobulin"/>
    <property type="match status" value="1"/>
</dbReference>
<dbReference type="InterPro" id="IPR013783">
    <property type="entry name" value="Ig-like_fold"/>
</dbReference>
<dbReference type="Proteomes" id="UP001054945">
    <property type="component" value="Unassembled WGS sequence"/>
</dbReference>
<gene>
    <name evidence="1" type="primary">AVEN_173836_1</name>
    <name evidence="1" type="ORF">CEXT_32561</name>
</gene>
<keyword evidence="2" id="KW-1185">Reference proteome</keyword>
<organism evidence="1 2">
    <name type="scientific">Caerostris extrusa</name>
    <name type="common">Bark spider</name>
    <name type="synonym">Caerostris bankana</name>
    <dbReference type="NCBI Taxonomy" id="172846"/>
    <lineage>
        <taxon>Eukaryota</taxon>
        <taxon>Metazoa</taxon>
        <taxon>Ecdysozoa</taxon>
        <taxon>Arthropoda</taxon>
        <taxon>Chelicerata</taxon>
        <taxon>Arachnida</taxon>
        <taxon>Araneae</taxon>
        <taxon>Araneomorphae</taxon>
        <taxon>Entelegynae</taxon>
        <taxon>Araneoidea</taxon>
        <taxon>Araneidae</taxon>
        <taxon>Caerostris</taxon>
    </lineage>
</organism>
<evidence type="ECO:0008006" key="3">
    <source>
        <dbReference type="Google" id="ProtNLM"/>
    </source>
</evidence>
<evidence type="ECO:0000313" key="1">
    <source>
        <dbReference type="EMBL" id="GIY66931.1"/>
    </source>
</evidence>
<reference evidence="1 2" key="1">
    <citation type="submission" date="2021-06" db="EMBL/GenBank/DDBJ databases">
        <title>Caerostris extrusa draft genome.</title>
        <authorList>
            <person name="Kono N."/>
            <person name="Arakawa K."/>
        </authorList>
    </citation>
    <scope>NUCLEOTIDE SEQUENCE [LARGE SCALE GENOMIC DNA]</scope>
</reference>
<dbReference type="Gene3D" id="2.60.40.10">
    <property type="entry name" value="Immunoglobulins"/>
    <property type="match status" value="1"/>
</dbReference>
<dbReference type="PANTHER" id="PTHR23278">
    <property type="entry name" value="SIDESTEP PROTEIN"/>
    <property type="match status" value="1"/>
</dbReference>
<protein>
    <recommendedName>
        <fullName evidence="3">Ig-like domain-containing protein</fullName>
    </recommendedName>
</protein>
<accession>A0AAV4VAG7</accession>
<evidence type="ECO:0000313" key="2">
    <source>
        <dbReference type="Proteomes" id="UP001054945"/>
    </source>
</evidence>
<name>A0AAV4VAG7_CAEEX</name>
<dbReference type="InterPro" id="IPR036179">
    <property type="entry name" value="Ig-like_dom_sf"/>
</dbReference>
<proteinExistence type="predicted"/>
<dbReference type="PANTHER" id="PTHR23278:SF19">
    <property type="entry name" value="OBSCURIN"/>
    <property type="match status" value="1"/>
</dbReference>
<dbReference type="EMBL" id="BPLR01014174">
    <property type="protein sequence ID" value="GIY66931.1"/>
    <property type="molecule type" value="Genomic_DNA"/>
</dbReference>
<comment type="caution">
    <text evidence="1">The sequence shown here is derived from an EMBL/GenBank/DDBJ whole genome shotgun (WGS) entry which is preliminary data.</text>
</comment>